<dbReference type="InterPro" id="IPR051532">
    <property type="entry name" value="Ester_Hydrolysis_Enzymes"/>
</dbReference>
<keyword evidence="2" id="KW-0378">Hydrolase</keyword>
<dbReference type="RefSeq" id="WP_169298792.1">
    <property type="nucleotide sequence ID" value="NZ_JABBNI010000036.1"/>
</dbReference>
<reference evidence="2 3" key="1">
    <citation type="submission" date="2020-06" db="EMBL/GenBank/DDBJ databases">
        <title>Complete Genome Sequence of Clostridium muelleri sp. nov. P21T, an Acid-Alcohol Producing Acetogen Isolated from Old Hay.</title>
        <authorList>
            <person name="Duncan K.E."/>
            <person name="Tanner R.S."/>
        </authorList>
    </citation>
    <scope>NUCLEOTIDE SEQUENCE [LARGE SCALE GENOMIC DNA]</scope>
    <source>
        <strain evidence="2 3">P21</strain>
    </source>
</reference>
<protein>
    <submittedName>
        <fullName evidence="2">Hydrolase</fullName>
    </submittedName>
</protein>
<dbReference type="Proteomes" id="UP000537131">
    <property type="component" value="Unassembled WGS sequence"/>
</dbReference>
<dbReference type="AlphaFoldDB" id="A0A7Y0EIU5"/>
<dbReference type="Gene3D" id="3.40.50.1110">
    <property type="entry name" value="SGNH hydrolase"/>
    <property type="match status" value="1"/>
</dbReference>
<proteinExistence type="predicted"/>
<evidence type="ECO:0000313" key="3">
    <source>
        <dbReference type="Proteomes" id="UP000537131"/>
    </source>
</evidence>
<accession>A0A7Y0EIU5</accession>
<keyword evidence="3" id="KW-1185">Reference proteome</keyword>
<feature type="domain" description="SGNH hydrolase-type esterase" evidence="1">
    <location>
        <begin position="5"/>
        <end position="180"/>
    </location>
</feature>
<name>A0A7Y0EIU5_9CLOT</name>
<dbReference type="InterPro" id="IPR036514">
    <property type="entry name" value="SGNH_hydro_sf"/>
</dbReference>
<dbReference type="PANTHER" id="PTHR30383:SF5">
    <property type="entry name" value="SGNH HYDROLASE-TYPE ESTERASE DOMAIN-CONTAINING PROTEIN"/>
    <property type="match status" value="1"/>
</dbReference>
<dbReference type="PANTHER" id="PTHR30383">
    <property type="entry name" value="THIOESTERASE 1/PROTEASE 1/LYSOPHOSPHOLIPASE L1"/>
    <property type="match status" value="1"/>
</dbReference>
<comment type="caution">
    <text evidence="2">The sequence shown here is derived from an EMBL/GenBank/DDBJ whole genome shotgun (WGS) entry which is preliminary data.</text>
</comment>
<evidence type="ECO:0000259" key="1">
    <source>
        <dbReference type="Pfam" id="PF13472"/>
    </source>
</evidence>
<dbReference type="InterPro" id="IPR013830">
    <property type="entry name" value="SGNH_hydro"/>
</dbReference>
<gene>
    <name evidence="2" type="ORF">HBE96_16315</name>
</gene>
<dbReference type="GO" id="GO:0004622">
    <property type="term" value="F:phosphatidylcholine lysophospholipase activity"/>
    <property type="evidence" value="ECO:0007669"/>
    <property type="project" value="TreeGrafter"/>
</dbReference>
<organism evidence="2 3">
    <name type="scientific">Clostridium muellerianum</name>
    <dbReference type="NCBI Taxonomy" id="2716538"/>
    <lineage>
        <taxon>Bacteria</taxon>
        <taxon>Bacillati</taxon>
        <taxon>Bacillota</taxon>
        <taxon>Clostridia</taxon>
        <taxon>Eubacteriales</taxon>
        <taxon>Clostridiaceae</taxon>
        <taxon>Clostridium</taxon>
    </lineage>
</organism>
<evidence type="ECO:0000313" key="2">
    <source>
        <dbReference type="EMBL" id="NMM64191.1"/>
    </source>
</evidence>
<dbReference type="SUPFAM" id="SSF52266">
    <property type="entry name" value="SGNH hydrolase"/>
    <property type="match status" value="1"/>
</dbReference>
<dbReference type="EMBL" id="JABBNI010000036">
    <property type="protein sequence ID" value="NMM64191.1"/>
    <property type="molecule type" value="Genomic_DNA"/>
</dbReference>
<sequence length="197" mass="22410">MRLVCIGDSITFGYGVLKNESWVSLLNNELKSDVINKGVNGDTTAGMLSRSYTDVVTLKPTHVIIMGGYNDFMGNRSLTMVENNLAELLKEALSYNIIPIVGIEPPIGHALAEEKWSKDVDYILVNNTQESYRDWIINFCNKCKINYIDFHKYFKKVLENINPRELYVDGLHPNSLGHKLMYQCVIDAFQAMKLLPE</sequence>
<dbReference type="Pfam" id="PF13472">
    <property type="entry name" value="Lipase_GDSL_2"/>
    <property type="match status" value="1"/>
</dbReference>